<dbReference type="GO" id="GO:0005829">
    <property type="term" value="C:cytosol"/>
    <property type="evidence" value="ECO:0007669"/>
    <property type="project" value="TreeGrafter"/>
</dbReference>
<evidence type="ECO:0000259" key="13">
    <source>
        <dbReference type="Pfam" id="PF22421"/>
    </source>
</evidence>
<dbReference type="CDD" id="cd00165">
    <property type="entry name" value="S4"/>
    <property type="match status" value="1"/>
</dbReference>
<dbReference type="GO" id="GO:0042803">
    <property type="term" value="F:protein homodimerization activity"/>
    <property type="evidence" value="ECO:0007669"/>
    <property type="project" value="UniProtKB-ARBA"/>
</dbReference>
<evidence type="ECO:0000256" key="4">
    <source>
        <dbReference type="ARBA" id="ARBA00022741"/>
    </source>
</evidence>
<dbReference type="InterPro" id="IPR024107">
    <property type="entry name" value="Tyr-tRNA-ligase_bac_1"/>
</dbReference>
<evidence type="ECO:0000256" key="6">
    <source>
        <dbReference type="ARBA" id="ARBA00022884"/>
    </source>
</evidence>
<keyword evidence="8 11" id="KW-0030">Aminoacyl-tRNA synthetase</keyword>
<keyword evidence="7 11" id="KW-0648">Protein biosynthesis</keyword>
<protein>
    <recommendedName>
        <fullName evidence="11">Tyrosine--tRNA ligase</fullName>
        <ecNumber evidence="11">6.1.1.1</ecNumber>
    </recommendedName>
    <alternativeName>
        <fullName evidence="11">Tyrosyl-tRNA synthetase</fullName>
        <shortName evidence="11">TyrRS</shortName>
    </alternativeName>
</protein>
<comment type="function">
    <text evidence="11">Catalyzes the attachment of tyrosine to tRNA(Tyr) in a two-step reaction: tyrosine is first activated by ATP to form Tyr-AMP and then transferred to the acceptor end of tRNA(Tyr).</text>
</comment>
<evidence type="ECO:0000256" key="5">
    <source>
        <dbReference type="ARBA" id="ARBA00022840"/>
    </source>
</evidence>
<feature type="binding site" evidence="11">
    <location>
        <position position="188"/>
    </location>
    <ligand>
        <name>L-tyrosine</name>
        <dbReference type="ChEBI" id="CHEBI:58315"/>
    </ligand>
</feature>
<feature type="binding site" evidence="11">
    <location>
        <position position="184"/>
    </location>
    <ligand>
        <name>L-tyrosine</name>
        <dbReference type="ChEBI" id="CHEBI:58315"/>
    </ligand>
</feature>
<keyword evidence="4 11" id="KW-0547">Nucleotide-binding</keyword>
<evidence type="ECO:0000256" key="11">
    <source>
        <dbReference type="HAMAP-Rule" id="MF_02006"/>
    </source>
</evidence>
<dbReference type="Gene3D" id="3.40.50.620">
    <property type="entry name" value="HUPs"/>
    <property type="match status" value="1"/>
</dbReference>
<keyword evidence="2 11" id="KW-0963">Cytoplasm</keyword>
<feature type="domain" description="Tyrosine--tRNA ligase SYY-like C-terminal" evidence="13">
    <location>
        <begin position="356"/>
        <end position="440"/>
    </location>
</feature>
<comment type="catalytic activity">
    <reaction evidence="9 11">
        <text>tRNA(Tyr) + L-tyrosine + ATP = L-tyrosyl-tRNA(Tyr) + AMP + diphosphate + H(+)</text>
        <dbReference type="Rhea" id="RHEA:10220"/>
        <dbReference type="Rhea" id="RHEA-COMP:9706"/>
        <dbReference type="Rhea" id="RHEA-COMP:9707"/>
        <dbReference type="ChEBI" id="CHEBI:15378"/>
        <dbReference type="ChEBI" id="CHEBI:30616"/>
        <dbReference type="ChEBI" id="CHEBI:33019"/>
        <dbReference type="ChEBI" id="CHEBI:58315"/>
        <dbReference type="ChEBI" id="CHEBI:78442"/>
        <dbReference type="ChEBI" id="CHEBI:78536"/>
        <dbReference type="ChEBI" id="CHEBI:456215"/>
        <dbReference type="EC" id="6.1.1.1"/>
    </reaction>
</comment>
<dbReference type="HAMAP" id="MF_02006">
    <property type="entry name" value="Tyr_tRNA_synth_type1"/>
    <property type="match status" value="1"/>
</dbReference>
<dbReference type="Pfam" id="PF22421">
    <property type="entry name" value="SYY_C-terminal"/>
    <property type="match status" value="1"/>
</dbReference>
<comment type="caution">
    <text evidence="14">The sequence shown here is derived from an EMBL/GenBank/DDBJ whole genome shotgun (WGS) entry which is preliminary data.</text>
</comment>
<evidence type="ECO:0000256" key="2">
    <source>
        <dbReference type="ARBA" id="ARBA00022490"/>
    </source>
</evidence>
<dbReference type="PROSITE" id="PS00178">
    <property type="entry name" value="AA_TRNA_LIGASE_I"/>
    <property type="match status" value="1"/>
</dbReference>
<dbReference type="Proteomes" id="UP000004079">
    <property type="component" value="Unassembled WGS sequence"/>
</dbReference>
<dbReference type="GO" id="GO:0003723">
    <property type="term" value="F:RNA binding"/>
    <property type="evidence" value="ECO:0007669"/>
    <property type="project" value="UniProtKB-KW"/>
</dbReference>
<dbReference type="FunFam" id="3.10.290.10:FF:000014">
    <property type="entry name" value="Tyrosine--tRNA ligase"/>
    <property type="match status" value="1"/>
</dbReference>
<dbReference type="HOGENOM" id="CLU_024003_0_3_10"/>
<dbReference type="NCBIfam" id="TIGR00234">
    <property type="entry name" value="tyrS"/>
    <property type="match status" value="1"/>
</dbReference>
<evidence type="ECO:0000256" key="8">
    <source>
        <dbReference type="ARBA" id="ARBA00023146"/>
    </source>
</evidence>
<evidence type="ECO:0000313" key="15">
    <source>
        <dbReference type="Proteomes" id="UP000004079"/>
    </source>
</evidence>
<dbReference type="FunFam" id="3.40.50.620:FF:000008">
    <property type="entry name" value="Tyrosine--tRNA ligase"/>
    <property type="match status" value="1"/>
</dbReference>
<reference evidence="14 15" key="1">
    <citation type="submission" date="2009-11" db="EMBL/GenBank/DDBJ databases">
        <authorList>
            <person name="Weinstock G."/>
            <person name="Sodergren E."/>
            <person name="Clifton S."/>
            <person name="Fulton L."/>
            <person name="Fulton B."/>
            <person name="Courtney L."/>
            <person name="Fronick C."/>
            <person name="Harrison M."/>
            <person name="Strong C."/>
            <person name="Farmer C."/>
            <person name="Delahaunty K."/>
            <person name="Markovic C."/>
            <person name="Hall O."/>
            <person name="Minx P."/>
            <person name="Tomlinson C."/>
            <person name="Mitreva M."/>
            <person name="Nelson J."/>
            <person name="Hou S."/>
            <person name="Wollam A."/>
            <person name="Pepin K.H."/>
            <person name="Johnson M."/>
            <person name="Bhonagiri V."/>
            <person name="Nash W.E."/>
            <person name="Warren W."/>
            <person name="Chinwalla A."/>
            <person name="Mardis E.R."/>
            <person name="Wilson R.K."/>
        </authorList>
    </citation>
    <scope>NUCLEOTIDE SEQUENCE [LARGE SCALE GENOMIC DNA]</scope>
    <source>
        <strain evidence="14 15">F0302</strain>
    </source>
</reference>
<dbReference type="FunFam" id="1.10.240.10:FF:000001">
    <property type="entry name" value="Tyrosine--tRNA ligase"/>
    <property type="match status" value="1"/>
</dbReference>
<dbReference type="InterPro" id="IPR024088">
    <property type="entry name" value="Tyr-tRNA-ligase_bac-type"/>
</dbReference>
<evidence type="ECO:0000313" key="14">
    <source>
        <dbReference type="EMBL" id="EFB32110.1"/>
    </source>
</evidence>
<dbReference type="EMBL" id="ACUZ02000029">
    <property type="protein sequence ID" value="EFB32110.1"/>
    <property type="molecule type" value="Genomic_DNA"/>
</dbReference>
<dbReference type="PROSITE" id="PS50889">
    <property type="entry name" value="S4"/>
    <property type="match status" value="1"/>
</dbReference>
<feature type="short sequence motif" description="'KMSKS' region" evidence="11">
    <location>
        <begin position="246"/>
        <end position="250"/>
    </location>
</feature>
<dbReference type="InterPro" id="IPR002305">
    <property type="entry name" value="aa-tRNA-synth_Ic"/>
</dbReference>
<dbReference type="STRING" id="649760.HMPREF0971_01557"/>
<comment type="subcellular location">
    <subcellularLocation>
        <location evidence="1 11">Cytoplasm</location>
    </subcellularLocation>
</comment>
<keyword evidence="6 12" id="KW-0694">RNA-binding</keyword>
<feature type="binding site" evidence="11">
    <location>
        <position position="249"/>
    </location>
    <ligand>
        <name>ATP</name>
        <dbReference type="ChEBI" id="CHEBI:30616"/>
    </ligand>
</feature>
<dbReference type="PRINTS" id="PR01040">
    <property type="entry name" value="TRNASYNTHTYR"/>
</dbReference>
<name>D1QRF2_9BACT</name>
<dbReference type="InterPro" id="IPR001412">
    <property type="entry name" value="aa-tRNA-synth_I_CS"/>
</dbReference>
<dbReference type="Pfam" id="PF00579">
    <property type="entry name" value="tRNA-synt_1b"/>
    <property type="match status" value="1"/>
</dbReference>
<evidence type="ECO:0000256" key="9">
    <source>
        <dbReference type="ARBA" id="ARBA00048248"/>
    </source>
</evidence>
<comment type="similarity">
    <text evidence="10 11">Belongs to the class-I aminoacyl-tRNA synthetase family. TyrS type 1 subfamily.</text>
</comment>
<dbReference type="GO" id="GO:0005524">
    <property type="term" value="F:ATP binding"/>
    <property type="evidence" value="ECO:0007669"/>
    <property type="project" value="UniProtKB-UniRule"/>
</dbReference>
<organism evidence="14 15">
    <name type="scientific">Segatella oris F0302</name>
    <dbReference type="NCBI Taxonomy" id="649760"/>
    <lineage>
        <taxon>Bacteria</taxon>
        <taxon>Pseudomonadati</taxon>
        <taxon>Bacteroidota</taxon>
        <taxon>Bacteroidia</taxon>
        <taxon>Bacteroidales</taxon>
        <taxon>Prevotellaceae</taxon>
        <taxon>Segatella</taxon>
    </lineage>
</organism>
<dbReference type="GO" id="GO:0004831">
    <property type="term" value="F:tyrosine-tRNA ligase activity"/>
    <property type="evidence" value="ECO:0007669"/>
    <property type="project" value="UniProtKB-UniRule"/>
</dbReference>
<dbReference type="Gene3D" id="1.10.240.10">
    <property type="entry name" value="Tyrosyl-Transfer RNA Synthetase"/>
    <property type="match status" value="1"/>
</dbReference>
<dbReference type="EC" id="6.1.1.1" evidence="11"/>
<dbReference type="InterPro" id="IPR014729">
    <property type="entry name" value="Rossmann-like_a/b/a_fold"/>
</dbReference>
<dbReference type="PANTHER" id="PTHR11766">
    <property type="entry name" value="TYROSYL-TRNA SYNTHETASE"/>
    <property type="match status" value="1"/>
</dbReference>
<sequence>MYLLFIIQEDMAKNFVEELKWRGMLAQIMPGTEEYLQSNMVSAYLGTDPTADSLHIGHLCGIMMLRHLQRCGHKPYLLVGGATGMIGDPSGKSQERNLLDTKTLYHNQEAIKKQVAKFLDFDGNEPNKAELVNNYDWMKDFTFLDFAREVGKHITVNYMMAKDSVQKRLNGEARDGLSFTEFTYQLLQGYDFLYLYQHHGVRLQLGGNDQWGNMTTGTELIRRTLGNEAEAFCLTCPLITKADGRKFGKTESGNVWLDRNRTTPYAFYQFWLNVSDSDAERYIKIFTDLDKETIDALIADHQQDPGRRILQKRLAEEVTTMVHSKEDLDMAIAASNILFGKATKNSLAQLDEATLNDVFKDVPHYTVDRSLLGSPAVDVFNQEEMDIFPSKSEMRKLVKGGGVSLNKEKLSAFDQLVTTDDLIDNKYLLVQRGKKNYYLITVK</sequence>
<evidence type="ECO:0000256" key="7">
    <source>
        <dbReference type="ARBA" id="ARBA00022917"/>
    </source>
</evidence>
<dbReference type="Gene3D" id="3.10.290.10">
    <property type="entry name" value="RNA-binding S4 domain"/>
    <property type="match status" value="1"/>
</dbReference>
<feature type="binding site" evidence="11">
    <location>
        <position position="44"/>
    </location>
    <ligand>
        <name>L-tyrosine</name>
        <dbReference type="ChEBI" id="CHEBI:58315"/>
    </ligand>
</feature>
<dbReference type="PANTHER" id="PTHR11766:SF0">
    <property type="entry name" value="TYROSINE--TRNA LIGASE, MITOCHONDRIAL"/>
    <property type="match status" value="1"/>
</dbReference>
<gene>
    <name evidence="11 14" type="primary">tyrS</name>
    <name evidence="14" type="ORF">HMPREF0971_01557</name>
</gene>
<dbReference type="InterPro" id="IPR002307">
    <property type="entry name" value="Tyr-tRNA-ligase"/>
</dbReference>
<dbReference type="InterPro" id="IPR036986">
    <property type="entry name" value="S4_RNA-bd_sf"/>
</dbReference>
<feature type="short sequence motif" description="'HIGH' region" evidence="11">
    <location>
        <begin position="49"/>
        <end position="58"/>
    </location>
</feature>
<proteinExistence type="inferred from homology"/>
<evidence type="ECO:0000256" key="12">
    <source>
        <dbReference type="PROSITE-ProRule" id="PRU00182"/>
    </source>
</evidence>
<dbReference type="SUPFAM" id="SSF52374">
    <property type="entry name" value="Nucleotidylyl transferase"/>
    <property type="match status" value="1"/>
</dbReference>
<keyword evidence="5 11" id="KW-0067">ATP-binding</keyword>
<dbReference type="SUPFAM" id="SSF55174">
    <property type="entry name" value="Alpha-L RNA-binding motif"/>
    <property type="match status" value="1"/>
</dbReference>
<evidence type="ECO:0000256" key="3">
    <source>
        <dbReference type="ARBA" id="ARBA00022598"/>
    </source>
</evidence>
<evidence type="ECO:0000256" key="10">
    <source>
        <dbReference type="ARBA" id="ARBA00060965"/>
    </source>
</evidence>
<dbReference type="InterPro" id="IPR054608">
    <property type="entry name" value="SYY-like_C"/>
</dbReference>
<dbReference type="AlphaFoldDB" id="D1QRF2"/>
<accession>D1QRF2</accession>
<dbReference type="GO" id="GO:0006437">
    <property type="term" value="P:tyrosyl-tRNA aminoacylation"/>
    <property type="evidence" value="ECO:0007669"/>
    <property type="project" value="UniProtKB-UniRule"/>
</dbReference>
<comment type="subunit">
    <text evidence="11">Homodimer.</text>
</comment>
<evidence type="ECO:0000256" key="1">
    <source>
        <dbReference type="ARBA" id="ARBA00004496"/>
    </source>
</evidence>
<dbReference type="CDD" id="cd00805">
    <property type="entry name" value="TyrRS_core"/>
    <property type="match status" value="1"/>
</dbReference>
<keyword evidence="3 11" id="KW-0436">Ligase</keyword>